<dbReference type="STRING" id="308853.SAMN05421752_102193"/>
<feature type="compositionally biased region" description="Acidic residues" evidence="1">
    <location>
        <begin position="136"/>
        <end position="155"/>
    </location>
</feature>
<dbReference type="RefSeq" id="WP_076607894.1">
    <property type="nucleotide sequence ID" value="NZ_FTNR01000002.1"/>
</dbReference>
<feature type="compositionally biased region" description="Polar residues" evidence="1">
    <location>
        <begin position="228"/>
        <end position="243"/>
    </location>
</feature>
<accession>A0A1N7DED8</accession>
<organism evidence="2 3">
    <name type="scientific">Natronorubrum thiooxidans</name>
    <dbReference type="NCBI Taxonomy" id="308853"/>
    <lineage>
        <taxon>Archaea</taxon>
        <taxon>Methanobacteriati</taxon>
        <taxon>Methanobacteriota</taxon>
        <taxon>Stenosarchaea group</taxon>
        <taxon>Halobacteria</taxon>
        <taxon>Halobacteriales</taxon>
        <taxon>Natrialbaceae</taxon>
        <taxon>Natronorubrum</taxon>
    </lineage>
</organism>
<feature type="region of interest" description="Disordered" evidence="1">
    <location>
        <begin position="1"/>
        <end position="37"/>
    </location>
</feature>
<evidence type="ECO:0000256" key="1">
    <source>
        <dbReference type="SAM" id="MobiDB-lite"/>
    </source>
</evidence>
<feature type="compositionally biased region" description="Basic and acidic residues" evidence="1">
    <location>
        <begin position="251"/>
        <end position="268"/>
    </location>
</feature>
<feature type="region of interest" description="Disordered" evidence="1">
    <location>
        <begin position="121"/>
        <end position="268"/>
    </location>
</feature>
<dbReference type="AlphaFoldDB" id="A0A1N7DED8"/>
<evidence type="ECO:0000313" key="2">
    <source>
        <dbReference type="EMBL" id="SIR74168.1"/>
    </source>
</evidence>
<gene>
    <name evidence="2" type="ORF">SAMN05421752_102193</name>
</gene>
<sequence>MSQELREHVNEVLHEADASSGSLVTTSDSDDGADETAQTDLLETAAKANDLLESAESEELLEAVGLDTLPDGTEPDSIPAAIAQGDPAQVEELQRLLNLSKLADWDDGEALEGAVGELQAAIGDGERTAESGSIDDGTDETEADTADESTDESDGTDTSSDLGDQLRSAMESSFEGIGDDLEQLQGRLEEASASTVGEDDGADDEDEATADQTDAEDDDGLLDAGLGSNQNRETSGGSGTRYSTMAPPPSERADMKGTARHSTMPDKH</sequence>
<reference evidence="3" key="1">
    <citation type="submission" date="2017-01" db="EMBL/GenBank/DDBJ databases">
        <authorList>
            <person name="Varghese N."/>
            <person name="Submissions S."/>
        </authorList>
    </citation>
    <scope>NUCLEOTIDE SEQUENCE [LARGE SCALE GENOMIC DNA]</scope>
    <source>
        <strain evidence="3">type strain: HArc-</strain>
    </source>
</reference>
<feature type="compositionally biased region" description="Basic and acidic residues" evidence="1">
    <location>
        <begin position="1"/>
        <end position="17"/>
    </location>
</feature>
<name>A0A1N7DED8_9EURY</name>
<dbReference type="EMBL" id="FTNR01000002">
    <property type="protein sequence ID" value="SIR74168.1"/>
    <property type="molecule type" value="Genomic_DNA"/>
</dbReference>
<feature type="compositionally biased region" description="Acidic residues" evidence="1">
    <location>
        <begin position="197"/>
        <end position="221"/>
    </location>
</feature>
<proteinExistence type="predicted"/>
<protein>
    <submittedName>
        <fullName evidence="2">Uncharacterized protein</fullName>
    </submittedName>
</protein>
<dbReference type="OrthoDB" id="205583at2157"/>
<evidence type="ECO:0000313" key="3">
    <source>
        <dbReference type="Proteomes" id="UP000185936"/>
    </source>
</evidence>
<dbReference type="Proteomes" id="UP000185936">
    <property type="component" value="Unassembled WGS sequence"/>
</dbReference>
<keyword evidence="3" id="KW-1185">Reference proteome</keyword>